<dbReference type="Gene3D" id="1.10.287.470">
    <property type="entry name" value="Helix hairpin bin"/>
    <property type="match status" value="1"/>
</dbReference>
<dbReference type="STRING" id="1285242.A6A04_10415"/>
<proteinExistence type="inferred from homology"/>
<dbReference type="AlphaFoldDB" id="A0A178MXN7"/>
<dbReference type="PANTHER" id="PTHR30097">
    <property type="entry name" value="CATION EFFLUX SYSTEM PROTEIN CUSB"/>
    <property type="match status" value="1"/>
</dbReference>
<dbReference type="GO" id="GO:0030313">
    <property type="term" value="C:cell envelope"/>
    <property type="evidence" value="ECO:0007669"/>
    <property type="project" value="TreeGrafter"/>
</dbReference>
<feature type="signal peptide" evidence="4">
    <location>
        <begin position="1"/>
        <end position="24"/>
    </location>
</feature>
<evidence type="ECO:0000256" key="4">
    <source>
        <dbReference type="SAM" id="SignalP"/>
    </source>
</evidence>
<dbReference type="GO" id="GO:0022857">
    <property type="term" value="F:transmembrane transporter activity"/>
    <property type="evidence" value="ECO:0007669"/>
    <property type="project" value="InterPro"/>
</dbReference>
<reference evidence="6 7" key="1">
    <citation type="submission" date="2016-04" db="EMBL/GenBank/DDBJ databases">
        <title>Draft genome sequence of freshwater magnetotactic bacteria Magnetospirillum marisnigri SP-1 and Magnetospirillum moscoviense BB-1.</title>
        <authorList>
            <person name="Koziaeva V."/>
            <person name="Dziuba M.V."/>
            <person name="Ivanov T.M."/>
            <person name="Kuznetsov B."/>
            <person name="Grouzdev D.S."/>
        </authorList>
    </citation>
    <scope>NUCLEOTIDE SEQUENCE [LARGE SCALE GENOMIC DNA]</scope>
    <source>
        <strain evidence="6 7">SP-1</strain>
    </source>
</reference>
<dbReference type="InterPro" id="IPR058649">
    <property type="entry name" value="CzcB_C"/>
</dbReference>
<gene>
    <name evidence="6" type="ORF">A6A04_10415</name>
</gene>
<evidence type="ECO:0000259" key="5">
    <source>
        <dbReference type="Pfam" id="PF25975"/>
    </source>
</evidence>
<dbReference type="Proteomes" id="UP000078428">
    <property type="component" value="Unassembled WGS sequence"/>
</dbReference>
<evidence type="ECO:0000313" key="6">
    <source>
        <dbReference type="EMBL" id="OAN55967.1"/>
    </source>
</evidence>
<evidence type="ECO:0000256" key="3">
    <source>
        <dbReference type="SAM" id="MobiDB-lite"/>
    </source>
</evidence>
<dbReference type="InterPro" id="IPR006143">
    <property type="entry name" value="RND_pump_MFP"/>
</dbReference>
<evidence type="ECO:0000313" key="7">
    <source>
        <dbReference type="Proteomes" id="UP000078428"/>
    </source>
</evidence>
<feature type="chain" id="PRO_5008092339" evidence="4">
    <location>
        <begin position="25"/>
        <end position="540"/>
    </location>
</feature>
<evidence type="ECO:0000256" key="2">
    <source>
        <dbReference type="ARBA" id="ARBA00022448"/>
    </source>
</evidence>
<dbReference type="GO" id="GO:0016020">
    <property type="term" value="C:membrane"/>
    <property type="evidence" value="ECO:0007669"/>
    <property type="project" value="InterPro"/>
</dbReference>
<dbReference type="GO" id="GO:0060003">
    <property type="term" value="P:copper ion export"/>
    <property type="evidence" value="ECO:0007669"/>
    <property type="project" value="TreeGrafter"/>
</dbReference>
<dbReference type="Pfam" id="PF25975">
    <property type="entry name" value="CzcB_C"/>
    <property type="match status" value="1"/>
</dbReference>
<keyword evidence="7" id="KW-1185">Reference proteome</keyword>
<accession>A0A178MXN7</accession>
<name>A0A178MXN7_9PROT</name>
<feature type="region of interest" description="Disordered" evidence="3">
    <location>
        <begin position="196"/>
        <end position="215"/>
    </location>
</feature>
<sequence>MPRRLFSAAVLAAGLAIASMGSFAHDGIDHSLPNAPSHGPAAQKANFGAEGEAFQAVLVPSAEGGSLLYLAEADSNAPVANAAIEAEAGPWRGVAAPTNGEGVYTLAWAPMVEAVDLSLVISVGERSDLVLIQGVRQQQTPGADPTDASVAHWTHWMGGGAIGAVVVAVVLGLRRKASVAALILLISIPPALAHGGEDHGAPSDPKPQAQPGEPIVMSKPTQFLLGIRTERIEPREAADTVRVMGRVIPDPSGYARVQPSQPARIVADPAFPIPVPGQIVKRGQVLAVLEPTLTNLERGDKRSSLTRIDSELNITQRELARQEALGPLVPVKQVETTRIRLDQLRRERAQIAGTSLGREYLTAPLDGIVTDVHVVPGEVVGPAQSLAEVVDVTRLRVEAVIHDLHLARRVAGAMATTKLLPGQTFALTLLGRSPKLDPQDQGIHAIFQVNSDRIGELGIGMPVDVYLATGAIRMRTAVPRDAIAELGGRQVVFVRTAPESFEARPIKIDRMVGPLAEITEGVNPGDRVVTQGIAQLKAGR</sequence>
<comment type="caution">
    <text evidence="6">The sequence shown here is derived from an EMBL/GenBank/DDBJ whole genome shotgun (WGS) entry which is preliminary data.</text>
</comment>
<organism evidence="6 7">
    <name type="scientific">Paramagnetospirillum marisnigri</name>
    <dbReference type="NCBI Taxonomy" id="1285242"/>
    <lineage>
        <taxon>Bacteria</taxon>
        <taxon>Pseudomonadati</taxon>
        <taxon>Pseudomonadota</taxon>
        <taxon>Alphaproteobacteria</taxon>
        <taxon>Rhodospirillales</taxon>
        <taxon>Magnetospirillaceae</taxon>
        <taxon>Paramagnetospirillum</taxon>
    </lineage>
</organism>
<feature type="domain" description="CzcB-like C-terminal circularly permuted SH3-like" evidence="5">
    <location>
        <begin position="477"/>
        <end position="532"/>
    </location>
</feature>
<comment type="similarity">
    <text evidence="1">Belongs to the membrane fusion protein (MFP) (TC 8.A.1) family.</text>
</comment>
<dbReference type="Gene3D" id="2.40.420.20">
    <property type="match status" value="1"/>
</dbReference>
<keyword evidence="2" id="KW-0813">Transport</keyword>
<dbReference type="Gene3D" id="2.40.30.170">
    <property type="match status" value="1"/>
</dbReference>
<dbReference type="SUPFAM" id="SSF111369">
    <property type="entry name" value="HlyD-like secretion proteins"/>
    <property type="match status" value="1"/>
</dbReference>
<dbReference type="PANTHER" id="PTHR30097:SF4">
    <property type="entry name" value="SLR6042 PROTEIN"/>
    <property type="match status" value="1"/>
</dbReference>
<dbReference type="RefSeq" id="WP_068489252.1">
    <property type="nucleotide sequence ID" value="NZ_LWQT01000010.1"/>
</dbReference>
<dbReference type="GO" id="GO:0015679">
    <property type="term" value="P:plasma membrane copper ion transport"/>
    <property type="evidence" value="ECO:0007669"/>
    <property type="project" value="TreeGrafter"/>
</dbReference>
<keyword evidence="4" id="KW-0732">Signal</keyword>
<dbReference type="NCBIfam" id="TIGR01730">
    <property type="entry name" value="RND_mfp"/>
    <property type="match status" value="1"/>
</dbReference>
<dbReference type="InterPro" id="IPR051909">
    <property type="entry name" value="MFP_Cation_Efflux"/>
</dbReference>
<protein>
    <submittedName>
        <fullName evidence="6">Membrane-fusion protein</fullName>
    </submittedName>
</protein>
<evidence type="ECO:0000256" key="1">
    <source>
        <dbReference type="ARBA" id="ARBA00009477"/>
    </source>
</evidence>
<dbReference type="Gene3D" id="2.40.50.100">
    <property type="match status" value="1"/>
</dbReference>
<dbReference type="EMBL" id="LWQT01000010">
    <property type="protein sequence ID" value="OAN55967.1"/>
    <property type="molecule type" value="Genomic_DNA"/>
</dbReference>